<dbReference type="SUPFAM" id="SSF49482">
    <property type="entry name" value="Aromatic compound dioxygenase"/>
    <property type="match status" value="1"/>
</dbReference>
<feature type="domain" description="Intradiol ring-cleavage dioxygenases" evidence="2">
    <location>
        <begin position="77"/>
        <end position="157"/>
    </location>
</feature>
<keyword evidence="4" id="KW-1185">Reference proteome</keyword>
<gene>
    <name evidence="3" type="ORF">HNR46_003033</name>
</gene>
<accession>A0A840V446</accession>
<dbReference type="Proteomes" id="UP000557717">
    <property type="component" value="Unassembled WGS sequence"/>
</dbReference>
<feature type="region of interest" description="Disordered" evidence="1">
    <location>
        <begin position="250"/>
        <end position="299"/>
    </location>
</feature>
<evidence type="ECO:0000256" key="1">
    <source>
        <dbReference type="SAM" id="MobiDB-lite"/>
    </source>
</evidence>
<sequence>MTRRHVLGMSLVTTISAVGGGLERVGGSCQQVAQETAGPFPADGSNSSGGAIKNVLTDPRVLRRDIRSDFDGKNPQVGVPFELSLKVRNLDRDCEAWAGCFVYIWHCTAQGAYSQYSGMMAGGDHEDHHFLRGVQATDEEGVVRFQTIFPGRYDGRATHIHFEVYAPDAKIGTVDGLDGKLLATSQLAFPESLTDGEESPYHDVDVYGKSLTRVLSNENDNVFSDGTETEMLTIVGDSQKGYQASIEVAISETPAAPSGPPGGGPPSGGRSGHGGPGGVPPRPAQGEGTPPRPLPSKED</sequence>
<dbReference type="RefSeq" id="WP_184020116.1">
    <property type="nucleotide sequence ID" value="NZ_JACHFD010000016.1"/>
</dbReference>
<feature type="compositionally biased region" description="Pro residues" evidence="1">
    <location>
        <begin position="290"/>
        <end position="299"/>
    </location>
</feature>
<dbReference type="EMBL" id="JACHFD010000016">
    <property type="protein sequence ID" value="MBB5352785.1"/>
    <property type="molecule type" value="Genomic_DNA"/>
</dbReference>
<name>A0A840V446_9BACT</name>
<dbReference type="AlphaFoldDB" id="A0A840V446"/>
<dbReference type="Gene3D" id="2.60.130.10">
    <property type="entry name" value="Aromatic compound dioxygenase"/>
    <property type="match status" value="1"/>
</dbReference>
<protein>
    <submittedName>
        <fullName evidence="3">Protocatechuate 3,4-dioxygenase beta subunit</fullName>
    </submittedName>
</protein>
<evidence type="ECO:0000313" key="4">
    <source>
        <dbReference type="Proteomes" id="UP000557717"/>
    </source>
</evidence>
<keyword evidence="3" id="KW-0223">Dioxygenase</keyword>
<dbReference type="PANTHER" id="PTHR34315">
    <property type="match status" value="1"/>
</dbReference>
<dbReference type="Pfam" id="PF00775">
    <property type="entry name" value="Dioxygenase_C"/>
    <property type="match status" value="1"/>
</dbReference>
<dbReference type="GO" id="GO:0016702">
    <property type="term" value="F:oxidoreductase activity, acting on single donors with incorporation of molecular oxygen, incorporation of two atoms of oxygen"/>
    <property type="evidence" value="ECO:0007669"/>
    <property type="project" value="InterPro"/>
</dbReference>
<feature type="compositionally biased region" description="Gly residues" evidence="1">
    <location>
        <begin position="265"/>
        <end position="277"/>
    </location>
</feature>
<evidence type="ECO:0000313" key="3">
    <source>
        <dbReference type="EMBL" id="MBB5352785.1"/>
    </source>
</evidence>
<reference evidence="3 4" key="1">
    <citation type="submission" date="2020-08" db="EMBL/GenBank/DDBJ databases">
        <title>Genomic Encyclopedia of Type Strains, Phase IV (KMG-IV): sequencing the most valuable type-strain genomes for metagenomic binning, comparative biology and taxonomic classification.</title>
        <authorList>
            <person name="Goeker M."/>
        </authorList>
    </citation>
    <scope>NUCLEOTIDE SEQUENCE [LARGE SCALE GENOMIC DNA]</scope>
    <source>
        <strain evidence="3 4">YC6886</strain>
    </source>
</reference>
<dbReference type="GO" id="GO:0008199">
    <property type="term" value="F:ferric iron binding"/>
    <property type="evidence" value="ECO:0007669"/>
    <property type="project" value="InterPro"/>
</dbReference>
<dbReference type="InterPro" id="IPR015889">
    <property type="entry name" value="Intradiol_dOase_core"/>
</dbReference>
<proteinExistence type="predicted"/>
<dbReference type="PANTHER" id="PTHR34315:SF1">
    <property type="entry name" value="INTRADIOL RING-CLEAVAGE DIOXYGENASES DOMAIN-CONTAINING PROTEIN-RELATED"/>
    <property type="match status" value="1"/>
</dbReference>
<keyword evidence="3" id="KW-0560">Oxidoreductase</keyword>
<dbReference type="InterPro" id="IPR000627">
    <property type="entry name" value="Intradiol_dOase_C"/>
</dbReference>
<comment type="caution">
    <text evidence="3">The sequence shown here is derived from an EMBL/GenBank/DDBJ whole genome shotgun (WGS) entry which is preliminary data.</text>
</comment>
<evidence type="ECO:0000259" key="2">
    <source>
        <dbReference type="Pfam" id="PF00775"/>
    </source>
</evidence>
<organism evidence="3 4">
    <name type="scientific">Haloferula luteola</name>
    <dbReference type="NCBI Taxonomy" id="595692"/>
    <lineage>
        <taxon>Bacteria</taxon>
        <taxon>Pseudomonadati</taxon>
        <taxon>Verrucomicrobiota</taxon>
        <taxon>Verrucomicrobiia</taxon>
        <taxon>Verrucomicrobiales</taxon>
        <taxon>Verrucomicrobiaceae</taxon>
        <taxon>Haloferula</taxon>
    </lineage>
</organism>